<sequence>MTLIMKRIIAEEHGAAELVVYGLLVLFGLVVSGTAYVVIKGPMDTGIASVATTITSTFTRIAGL</sequence>
<name>A0A161S1Q8_9BACL</name>
<keyword evidence="1" id="KW-1133">Transmembrane helix</keyword>
<keyword evidence="3" id="KW-1185">Reference proteome</keyword>
<keyword evidence="1" id="KW-0472">Membrane</keyword>
<organism evidence="2 3">
    <name type="scientific">Paenibacillus elgii</name>
    <dbReference type="NCBI Taxonomy" id="189691"/>
    <lineage>
        <taxon>Bacteria</taxon>
        <taxon>Bacillati</taxon>
        <taxon>Bacillota</taxon>
        <taxon>Bacilli</taxon>
        <taxon>Bacillales</taxon>
        <taxon>Paenibacillaceae</taxon>
        <taxon>Paenibacillus</taxon>
    </lineage>
</organism>
<dbReference type="Proteomes" id="UP000076563">
    <property type="component" value="Unassembled WGS sequence"/>
</dbReference>
<keyword evidence="1" id="KW-0812">Transmembrane</keyword>
<evidence type="ECO:0000313" key="2">
    <source>
        <dbReference type="EMBL" id="KZE78174.1"/>
    </source>
</evidence>
<protein>
    <submittedName>
        <fullName evidence="2">Uncharacterized protein</fullName>
    </submittedName>
</protein>
<comment type="caution">
    <text evidence="2">The sequence shown here is derived from an EMBL/GenBank/DDBJ whole genome shotgun (WGS) entry which is preliminary data.</text>
</comment>
<accession>A0A161S1Q8</accession>
<evidence type="ECO:0000313" key="3">
    <source>
        <dbReference type="Proteomes" id="UP000076563"/>
    </source>
</evidence>
<evidence type="ECO:0000256" key="1">
    <source>
        <dbReference type="SAM" id="Phobius"/>
    </source>
</evidence>
<dbReference type="AlphaFoldDB" id="A0A161S1Q8"/>
<proteinExistence type="predicted"/>
<reference evidence="3" key="1">
    <citation type="submission" date="2016-01" db="EMBL/GenBank/DDBJ databases">
        <title>Draft genome of Chromobacterium sp. F49.</title>
        <authorList>
            <person name="Hong K.W."/>
        </authorList>
    </citation>
    <scope>NUCLEOTIDE SEQUENCE [LARGE SCALE GENOMIC DNA]</scope>
    <source>
        <strain evidence="3">M63</strain>
    </source>
</reference>
<dbReference type="EMBL" id="LQRA01000057">
    <property type="protein sequence ID" value="KZE78174.1"/>
    <property type="molecule type" value="Genomic_DNA"/>
</dbReference>
<dbReference type="RefSeq" id="WP_063183099.1">
    <property type="nucleotide sequence ID" value="NZ_LQRA01000057.1"/>
</dbReference>
<gene>
    <name evidence="2" type="ORF">AV654_19555</name>
</gene>
<feature type="transmembrane region" description="Helical" evidence="1">
    <location>
        <begin position="20"/>
        <end position="39"/>
    </location>
</feature>